<feature type="compositionally biased region" description="Basic and acidic residues" evidence="7">
    <location>
        <begin position="875"/>
        <end position="891"/>
    </location>
</feature>
<feature type="transmembrane region" description="Helical" evidence="8">
    <location>
        <begin position="224"/>
        <end position="250"/>
    </location>
</feature>
<dbReference type="Gene3D" id="3.40.1090.10">
    <property type="entry name" value="Cytosolic phospholipase A2 catalytic domain"/>
    <property type="match status" value="2"/>
</dbReference>
<comment type="function">
    <text evidence="1">Probable lipid hydrolase.</text>
</comment>
<reference evidence="10" key="1">
    <citation type="submission" date="2023-06" db="EMBL/GenBank/DDBJ databases">
        <authorList>
            <person name="Noh H."/>
        </authorList>
    </citation>
    <scope>NUCLEOTIDE SEQUENCE</scope>
    <source>
        <strain evidence="10">DUCC20226</strain>
    </source>
</reference>
<accession>A0AAD9SBH4</accession>
<evidence type="ECO:0000256" key="2">
    <source>
        <dbReference type="ARBA" id="ARBA00006104"/>
    </source>
</evidence>
<feature type="domain" description="PNPLA" evidence="9">
    <location>
        <begin position="429"/>
        <end position="620"/>
    </location>
</feature>
<feature type="region of interest" description="Disordered" evidence="7">
    <location>
        <begin position="800"/>
        <end position="891"/>
    </location>
</feature>
<evidence type="ECO:0000256" key="4">
    <source>
        <dbReference type="ARBA" id="ARBA00022963"/>
    </source>
</evidence>
<feature type="compositionally biased region" description="Acidic residues" evidence="7">
    <location>
        <begin position="840"/>
        <end position="868"/>
    </location>
</feature>
<dbReference type="InterPro" id="IPR016035">
    <property type="entry name" value="Acyl_Trfase/lysoPLipase"/>
</dbReference>
<evidence type="ECO:0000256" key="5">
    <source>
        <dbReference type="ARBA" id="ARBA00023098"/>
    </source>
</evidence>
<feature type="short sequence motif" description="GXSXG" evidence="6">
    <location>
        <begin position="460"/>
        <end position="464"/>
    </location>
</feature>
<keyword evidence="11" id="KW-1185">Reference proteome</keyword>
<dbReference type="Pfam" id="PF01734">
    <property type="entry name" value="Patatin"/>
    <property type="match status" value="1"/>
</dbReference>
<keyword evidence="4 6" id="KW-0442">Lipid degradation</keyword>
<dbReference type="GO" id="GO:0016042">
    <property type="term" value="P:lipid catabolic process"/>
    <property type="evidence" value="ECO:0007669"/>
    <property type="project" value="UniProtKB-UniRule"/>
</dbReference>
<evidence type="ECO:0000256" key="3">
    <source>
        <dbReference type="ARBA" id="ARBA00022801"/>
    </source>
</evidence>
<name>A0AAD9SBH4_PHOAM</name>
<evidence type="ECO:0000256" key="7">
    <source>
        <dbReference type="SAM" id="MobiDB-lite"/>
    </source>
</evidence>
<feature type="compositionally biased region" description="Acidic residues" evidence="7">
    <location>
        <begin position="822"/>
        <end position="832"/>
    </location>
</feature>
<comment type="caution">
    <text evidence="6">Lacks conserved residue(s) required for the propagation of feature annotation.</text>
</comment>
<feature type="active site" description="Proton acceptor" evidence="6">
    <location>
        <position position="607"/>
    </location>
</feature>
<feature type="compositionally biased region" description="Basic residues" evidence="7">
    <location>
        <begin position="198"/>
        <end position="214"/>
    </location>
</feature>
<dbReference type="InterPro" id="IPR050301">
    <property type="entry name" value="NTE"/>
</dbReference>
<gene>
    <name evidence="10" type="ORF">N8I77_007167</name>
</gene>
<feature type="region of interest" description="Disordered" evidence="7">
    <location>
        <begin position="177"/>
        <end position="217"/>
    </location>
</feature>
<evidence type="ECO:0000313" key="11">
    <source>
        <dbReference type="Proteomes" id="UP001265746"/>
    </source>
</evidence>
<feature type="region of interest" description="Disordered" evidence="7">
    <location>
        <begin position="58"/>
        <end position="157"/>
    </location>
</feature>
<feature type="active site" description="Nucleophile" evidence="6">
    <location>
        <position position="462"/>
    </location>
</feature>
<organism evidence="10 11">
    <name type="scientific">Phomopsis amygdali</name>
    <name type="common">Fusicoccum amygdali</name>
    <dbReference type="NCBI Taxonomy" id="1214568"/>
    <lineage>
        <taxon>Eukaryota</taxon>
        <taxon>Fungi</taxon>
        <taxon>Dikarya</taxon>
        <taxon>Ascomycota</taxon>
        <taxon>Pezizomycotina</taxon>
        <taxon>Sordariomycetes</taxon>
        <taxon>Sordariomycetidae</taxon>
        <taxon>Diaporthales</taxon>
        <taxon>Diaporthaceae</taxon>
        <taxon>Diaporthe</taxon>
    </lineage>
</organism>
<protein>
    <recommendedName>
        <fullName evidence="9">PNPLA domain-containing protein</fullName>
    </recommendedName>
</protein>
<evidence type="ECO:0000256" key="6">
    <source>
        <dbReference type="PROSITE-ProRule" id="PRU01161"/>
    </source>
</evidence>
<keyword evidence="3 6" id="KW-0378">Hydrolase</keyword>
<comment type="similarity">
    <text evidence="2">Belongs to the PLPL family.</text>
</comment>
<dbReference type="InterPro" id="IPR021771">
    <property type="entry name" value="Triacylglycerol_lipase_N"/>
</dbReference>
<dbReference type="InterPro" id="IPR002641">
    <property type="entry name" value="PNPLA_dom"/>
</dbReference>
<evidence type="ECO:0000313" key="10">
    <source>
        <dbReference type="EMBL" id="KAK2604220.1"/>
    </source>
</evidence>
<dbReference type="GO" id="GO:0006641">
    <property type="term" value="P:triglyceride metabolic process"/>
    <property type="evidence" value="ECO:0007669"/>
    <property type="project" value="UniProtKB-ARBA"/>
</dbReference>
<evidence type="ECO:0000259" key="9">
    <source>
        <dbReference type="PROSITE" id="PS51635"/>
    </source>
</evidence>
<keyword evidence="8" id="KW-1133">Transmembrane helix</keyword>
<dbReference type="EMBL" id="JAUJFL010000004">
    <property type="protein sequence ID" value="KAK2604220.1"/>
    <property type="molecule type" value="Genomic_DNA"/>
</dbReference>
<feature type="compositionally biased region" description="Polar residues" evidence="7">
    <location>
        <begin position="85"/>
        <end position="101"/>
    </location>
</feature>
<dbReference type="PANTHER" id="PTHR14226">
    <property type="entry name" value="NEUROPATHY TARGET ESTERASE/SWISS CHEESE D.MELANOGASTER"/>
    <property type="match status" value="1"/>
</dbReference>
<proteinExistence type="inferred from homology"/>
<sequence>MAREHEKRAAVDDDDERPPVVVPDKNYGFPRDAFDPSLLPDFDVDFLSPEAREAFIQALSAPDPAHSTEDVSTIRLGSPIPGSAKRSSFDNSVTRRQSSAIPESGGKGGGKEEEEDPQEVAAHAAAAAADVSAPSLPNGNNVNGNGSGNGTANVPMQPRDSLFITAQNDWAPVHQKVARSGTSGGGGGGGSGATGAKGHGKRRHKRPRTARPGRRTKDETREGYLYGLLKWPFLLFVSGWVLGLALAYVLTRYYIWFYEYFISWRGRREQLRRNMRATSGYREWRAAARELDEFLGNSAWKETNEFAYYDWKTVRRVWDSLKKSREKAEAVERKIAEGHIVESDERQDGEKAVEALRALLTACVKNNFVGVENPRLYSQTYYGTKNLVQNHVDEVEKSLKFILDTKQMQLDDKRELFRSLHGNYGRTALCLSGGATFAYYHFGVVKALLEEDLLPDVITGTSGGALVAGLVASRTNEELKQLLVPALASKITACSEPFTTWFRRWYRTGARFDSVDWARQCAWWTHGSMTFREAYERTGRILNVSCVPADPHSPTMLCNYLTSPDCVVWSAVLASAAVPGILNPVVLMMKQRDGTLAPYSFGHKWKDGSLRTDIPVKALNLHFNVNFTIVSQVNPHINLFFFSSRGSVGQPVTHRRGRGWRGGFLGSAAEQYIKLDLTKWLKILRQLELLPRPLGQDWSQVWLQAGFGGTITIWPRSVAMDFAHILSDPTPARLARMIHEGQQSAFPTLKFVANRLKVERLVELGRRQTRGLDLVTGGIGAGRGRESIVDEEELRSLLRGRLGGQGGSGEIDVTGGSSVTATEDETTADEMDVSFAESAVIDDEEEEDEDEEGEEDPIFEDDNEEILESVEGTGDGERDALLEVDVKEEQR</sequence>
<evidence type="ECO:0000256" key="1">
    <source>
        <dbReference type="ARBA" id="ARBA00002682"/>
    </source>
</evidence>
<evidence type="ECO:0000256" key="8">
    <source>
        <dbReference type="SAM" id="Phobius"/>
    </source>
</evidence>
<dbReference type="AlphaFoldDB" id="A0AAD9SBH4"/>
<dbReference type="Proteomes" id="UP001265746">
    <property type="component" value="Unassembled WGS sequence"/>
</dbReference>
<feature type="region of interest" description="Disordered" evidence="7">
    <location>
        <begin position="1"/>
        <end position="33"/>
    </location>
</feature>
<dbReference type="SUPFAM" id="SSF52151">
    <property type="entry name" value="FabD/lysophospholipase-like"/>
    <property type="match status" value="1"/>
</dbReference>
<dbReference type="Pfam" id="PF11815">
    <property type="entry name" value="DUF3336"/>
    <property type="match status" value="1"/>
</dbReference>
<dbReference type="CDD" id="cd07232">
    <property type="entry name" value="Pat_PLPL"/>
    <property type="match status" value="1"/>
</dbReference>
<comment type="caution">
    <text evidence="10">The sequence shown here is derived from an EMBL/GenBank/DDBJ whole genome shotgun (WGS) entry which is preliminary data.</text>
</comment>
<feature type="compositionally biased region" description="Gly residues" evidence="7">
    <location>
        <begin position="182"/>
        <end position="197"/>
    </location>
</feature>
<keyword evidence="5 6" id="KW-0443">Lipid metabolism</keyword>
<keyword evidence="8" id="KW-0472">Membrane</keyword>
<dbReference type="GO" id="GO:0004806">
    <property type="term" value="F:triacylglycerol lipase activity"/>
    <property type="evidence" value="ECO:0007669"/>
    <property type="project" value="InterPro"/>
</dbReference>
<dbReference type="PANTHER" id="PTHR14226:SF66">
    <property type="entry name" value="TRIACYLGLYCEROL LIPASE PTL2"/>
    <property type="match status" value="1"/>
</dbReference>
<dbReference type="PROSITE" id="PS51635">
    <property type="entry name" value="PNPLA"/>
    <property type="match status" value="1"/>
</dbReference>
<keyword evidence="8" id="KW-0812">Transmembrane</keyword>
<feature type="compositionally biased region" description="Basic and acidic residues" evidence="7">
    <location>
        <begin position="1"/>
        <end position="11"/>
    </location>
</feature>